<dbReference type="InterPro" id="IPR013094">
    <property type="entry name" value="AB_hydrolase_3"/>
</dbReference>
<organism evidence="4 5">
    <name type="scientific">Actinokineospora bangkokensis</name>
    <dbReference type="NCBI Taxonomy" id="1193682"/>
    <lineage>
        <taxon>Bacteria</taxon>
        <taxon>Bacillati</taxon>
        <taxon>Actinomycetota</taxon>
        <taxon>Actinomycetes</taxon>
        <taxon>Pseudonocardiales</taxon>
        <taxon>Pseudonocardiaceae</taxon>
        <taxon>Actinokineospora</taxon>
    </lineage>
</organism>
<dbReference type="Gene3D" id="3.40.50.1820">
    <property type="entry name" value="alpha/beta hydrolase"/>
    <property type="match status" value="1"/>
</dbReference>
<dbReference type="STRING" id="1193682.BJP25_14565"/>
<dbReference type="PANTHER" id="PTHR48081:SF8">
    <property type="entry name" value="ALPHA_BETA HYDROLASE FOLD-3 DOMAIN-CONTAINING PROTEIN-RELATED"/>
    <property type="match status" value="1"/>
</dbReference>
<evidence type="ECO:0000259" key="3">
    <source>
        <dbReference type="Pfam" id="PF07859"/>
    </source>
</evidence>
<name>A0A1Q9LP90_9PSEU</name>
<dbReference type="AlphaFoldDB" id="A0A1Q9LP90"/>
<sequence length="270" mass="28321">MFPEIPRRTTGTTIPTRHGPLPATLYHPPGRPGGAYVNAHGGGFVLGKPDMDDALCRFLAEHTGVVVVNVDYVLAPGHRFPAPCEQLYDAAVWAAEPEREWAGLGVCVGGQSAGGSLAAAAARLALRAGGPDLALQVLHYPPLDLATPARDKPVPPGTRPMLRPWMSEVFDTAYVPDPARRRDPLVSPAWGADVEDLTGIAPAVVITAEQDLLRAEAVTYAARLAEVGALVDHHDVPGVDHGYDQTGASPGLVHAAYSYLAGKVSDAVSA</sequence>
<dbReference type="SUPFAM" id="SSF53474">
    <property type="entry name" value="alpha/beta-Hydrolases"/>
    <property type="match status" value="1"/>
</dbReference>
<evidence type="ECO:0000313" key="4">
    <source>
        <dbReference type="EMBL" id="OLR93876.1"/>
    </source>
</evidence>
<evidence type="ECO:0000256" key="1">
    <source>
        <dbReference type="ARBA" id="ARBA00022801"/>
    </source>
</evidence>
<protein>
    <submittedName>
        <fullName evidence="4">Carboxylesterase</fullName>
    </submittedName>
</protein>
<dbReference type="InterPro" id="IPR029058">
    <property type="entry name" value="AB_hydrolase_fold"/>
</dbReference>
<dbReference type="GO" id="GO:0016787">
    <property type="term" value="F:hydrolase activity"/>
    <property type="evidence" value="ECO:0007669"/>
    <property type="project" value="UniProtKB-KW"/>
</dbReference>
<keyword evidence="1" id="KW-0378">Hydrolase</keyword>
<dbReference type="Pfam" id="PF07859">
    <property type="entry name" value="Abhydrolase_3"/>
    <property type="match status" value="1"/>
</dbReference>
<comment type="caution">
    <text evidence="4">The sequence shown here is derived from an EMBL/GenBank/DDBJ whole genome shotgun (WGS) entry which is preliminary data.</text>
</comment>
<dbReference type="Proteomes" id="UP000186040">
    <property type="component" value="Unassembled WGS sequence"/>
</dbReference>
<proteinExistence type="predicted"/>
<dbReference type="EMBL" id="MKQR01000009">
    <property type="protein sequence ID" value="OLR93876.1"/>
    <property type="molecule type" value="Genomic_DNA"/>
</dbReference>
<feature type="domain" description="Alpha/beta hydrolase fold-3" evidence="3">
    <location>
        <begin position="37"/>
        <end position="243"/>
    </location>
</feature>
<evidence type="ECO:0000256" key="2">
    <source>
        <dbReference type="SAM" id="MobiDB-lite"/>
    </source>
</evidence>
<evidence type="ECO:0000313" key="5">
    <source>
        <dbReference type="Proteomes" id="UP000186040"/>
    </source>
</evidence>
<feature type="compositionally biased region" description="Low complexity" evidence="2">
    <location>
        <begin position="8"/>
        <end position="20"/>
    </location>
</feature>
<accession>A0A1Q9LP90</accession>
<gene>
    <name evidence="4" type="ORF">BJP25_14565</name>
</gene>
<keyword evidence="5" id="KW-1185">Reference proteome</keyword>
<dbReference type="InterPro" id="IPR050300">
    <property type="entry name" value="GDXG_lipolytic_enzyme"/>
</dbReference>
<feature type="region of interest" description="Disordered" evidence="2">
    <location>
        <begin position="1"/>
        <end position="21"/>
    </location>
</feature>
<reference evidence="4 5" key="1">
    <citation type="submission" date="2016-10" db="EMBL/GenBank/DDBJ databases">
        <title>The Draft Genome Sequence of Actinokineospora bangkokensis 44EHWT reveals the biosynthetic pathway of antifungal compounds Thailandins with unusual extender unit butylmalonyl-CoA.</title>
        <authorList>
            <person name="Greule A."/>
            <person name="Intra B."/>
            <person name="Flemming S."/>
            <person name="Rommel M.G."/>
            <person name="Panbangred W."/>
            <person name="Bechthold A."/>
        </authorList>
    </citation>
    <scope>NUCLEOTIDE SEQUENCE [LARGE SCALE GENOMIC DNA]</scope>
    <source>
        <strain evidence="4 5">44EHW</strain>
    </source>
</reference>
<dbReference type="PANTHER" id="PTHR48081">
    <property type="entry name" value="AB HYDROLASE SUPERFAMILY PROTEIN C4A8.06C"/>
    <property type="match status" value="1"/>
</dbReference>